<organism evidence="5 6">
    <name type="scientific">Lophiotrema nucula</name>
    <dbReference type="NCBI Taxonomy" id="690887"/>
    <lineage>
        <taxon>Eukaryota</taxon>
        <taxon>Fungi</taxon>
        <taxon>Dikarya</taxon>
        <taxon>Ascomycota</taxon>
        <taxon>Pezizomycotina</taxon>
        <taxon>Dothideomycetes</taxon>
        <taxon>Pleosporomycetidae</taxon>
        <taxon>Pleosporales</taxon>
        <taxon>Lophiotremataceae</taxon>
        <taxon>Lophiotrema</taxon>
    </lineage>
</organism>
<sequence length="314" mass="35363">MVKIAVAGGTGNVATEILRATIASGRHDVTIFTRSAPKELDTNVSYKKVDYASRSDLTEALRGFDVCLSFFVVHQDVDCVGQKNLIHACINAGVQRFAPSEWGIKNASGCPPYENKDTIAAYLQSINKNEQVLEYCLFQPSIFLDYFAHPHPLSPGLITWPFFIDYENRRAMILDDGDQPLVLTAISDISQILLRAIEDDQPWPTIGGMRGTRTTVNELVDLGKELRGGEWTIEKLKGEDILKGELKTSWIPTMSHPVIPQESREAFSKEFVVMFFTALLRGAWDVSDEFNKKYPDFKFQSAREYLTKAWEGKE</sequence>
<evidence type="ECO:0000313" key="5">
    <source>
        <dbReference type="EMBL" id="KAF2118003.1"/>
    </source>
</evidence>
<dbReference type="AlphaFoldDB" id="A0A6A5ZGG0"/>
<evidence type="ECO:0000313" key="6">
    <source>
        <dbReference type="Proteomes" id="UP000799770"/>
    </source>
</evidence>
<evidence type="ECO:0000256" key="1">
    <source>
        <dbReference type="ARBA" id="ARBA00005725"/>
    </source>
</evidence>
<dbReference type="EMBL" id="ML977318">
    <property type="protein sequence ID" value="KAF2118003.1"/>
    <property type="molecule type" value="Genomic_DNA"/>
</dbReference>
<evidence type="ECO:0000256" key="3">
    <source>
        <dbReference type="ARBA" id="ARBA00023002"/>
    </source>
</evidence>
<accession>A0A6A5ZGG0</accession>
<dbReference type="OrthoDB" id="10000533at2759"/>
<dbReference type="InterPro" id="IPR051609">
    <property type="entry name" value="NmrA/Isoflavone_reductase-like"/>
</dbReference>
<name>A0A6A5ZGG0_9PLEO</name>
<keyword evidence="3" id="KW-0560">Oxidoreductase</keyword>
<proteinExistence type="inferred from homology"/>
<keyword evidence="6" id="KW-1185">Reference proteome</keyword>
<evidence type="ECO:0000259" key="4">
    <source>
        <dbReference type="Pfam" id="PF05368"/>
    </source>
</evidence>
<dbReference type="PANTHER" id="PTHR47706:SF4">
    <property type="entry name" value="NMRA-LIKE DOMAIN-CONTAINING PROTEIN"/>
    <property type="match status" value="1"/>
</dbReference>
<dbReference type="Pfam" id="PF05368">
    <property type="entry name" value="NmrA"/>
    <property type="match status" value="1"/>
</dbReference>
<keyword evidence="2" id="KW-0521">NADP</keyword>
<dbReference type="InterPro" id="IPR036291">
    <property type="entry name" value="NAD(P)-bd_dom_sf"/>
</dbReference>
<reference evidence="5" key="1">
    <citation type="journal article" date="2020" name="Stud. Mycol.">
        <title>101 Dothideomycetes genomes: a test case for predicting lifestyles and emergence of pathogens.</title>
        <authorList>
            <person name="Haridas S."/>
            <person name="Albert R."/>
            <person name="Binder M."/>
            <person name="Bloem J."/>
            <person name="Labutti K."/>
            <person name="Salamov A."/>
            <person name="Andreopoulos B."/>
            <person name="Baker S."/>
            <person name="Barry K."/>
            <person name="Bills G."/>
            <person name="Bluhm B."/>
            <person name="Cannon C."/>
            <person name="Castanera R."/>
            <person name="Culley D."/>
            <person name="Daum C."/>
            <person name="Ezra D."/>
            <person name="Gonzalez J."/>
            <person name="Henrissat B."/>
            <person name="Kuo A."/>
            <person name="Liang C."/>
            <person name="Lipzen A."/>
            <person name="Lutzoni F."/>
            <person name="Magnuson J."/>
            <person name="Mondo S."/>
            <person name="Nolan M."/>
            <person name="Ohm R."/>
            <person name="Pangilinan J."/>
            <person name="Park H.-J."/>
            <person name="Ramirez L."/>
            <person name="Alfaro M."/>
            <person name="Sun H."/>
            <person name="Tritt A."/>
            <person name="Yoshinaga Y."/>
            <person name="Zwiers L.-H."/>
            <person name="Turgeon B."/>
            <person name="Goodwin S."/>
            <person name="Spatafora J."/>
            <person name="Crous P."/>
            <person name="Grigoriev I."/>
        </authorList>
    </citation>
    <scope>NUCLEOTIDE SEQUENCE</scope>
    <source>
        <strain evidence="5">CBS 627.86</strain>
    </source>
</reference>
<dbReference type="Gene3D" id="3.90.25.10">
    <property type="entry name" value="UDP-galactose 4-epimerase, domain 1"/>
    <property type="match status" value="1"/>
</dbReference>
<dbReference type="InterPro" id="IPR008030">
    <property type="entry name" value="NmrA-like"/>
</dbReference>
<dbReference type="GO" id="GO:0016491">
    <property type="term" value="F:oxidoreductase activity"/>
    <property type="evidence" value="ECO:0007669"/>
    <property type="project" value="UniProtKB-KW"/>
</dbReference>
<evidence type="ECO:0000256" key="2">
    <source>
        <dbReference type="ARBA" id="ARBA00022857"/>
    </source>
</evidence>
<comment type="similarity">
    <text evidence="1">Belongs to the NmrA-type oxidoreductase family. Isoflavone reductase subfamily.</text>
</comment>
<dbReference type="Proteomes" id="UP000799770">
    <property type="component" value="Unassembled WGS sequence"/>
</dbReference>
<dbReference type="SUPFAM" id="SSF51735">
    <property type="entry name" value="NAD(P)-binding Rossmann-fold domains"/>
    <property type="match status" value="1"/>
</dbReference>
<gene>
    <name evidence="5" type="ORF">BDV96DRAFT_571224</name>
</gene>
<protein>
    <submittedName>
        <fullName evidence="5">NmrA-like family protein-like protein</fullName>
    </submittedName>
</protein>
<dbReference type="PANTHER" id="PTHR47706">
    <property type="entry name" value="NMRA-LIKE FAMILY PROTEIN"/>
    <property type="match status" value="1"/>
</dbReference>
<feature type="domain" description="NmrA-like" evidence="4">
    <location>
        <begin position="3"/>
        <end position="243"/>
    </location>
</feature>
<dbReference type="Gene3D" id="3.40.50.720">
    <property type="entry name" value="NAD(P)-binding Rossmann-like Domain"/>
    <property type="match status" value="1"/>
</dbReference>